<sequence>MSSPSNPLPVILCGRRVEIGKPVAEILAPEFEVIHFCMDAETAITQIPRLLKGDKPQSPDHTGIGTQNYTQVPRAVVFGRGYELSDVEAMKAAAEGYNVDPVVWIAGDPHRKSQPNEPQPGPGYAQFAAGKVKEKLMEWQNGGCAENGLVLW</sequence>
<dbReference type="OrthoDB" id="3649348at2759"/>
<organism evidence="1 2">
    <name type="scientific">Penicillium ucsense</name>
    <dbReference type="NCBI Taxonomy" id="2839758"/>
    <lineage>
        <taxon>Eukaryota</taxon>
        <taxon>Fungi</taxon>
        <taxon>Dikarya</taxon>
        <taxon>Ascomycota</taxon>
        <taxon>Pezizomycotina</taxon>
        <taxon>Eurotiomycetes</taxon>
        <taxon>Eurotiomycetidae</taxon>
        <taxon>Eurotiales</taxon>
        <taxon>Aspergillaceae</taxon>
        <taxon>Penicillium</taxon>
    </lineage>
</organism>
<dbReference type="AlphaFoldDB" id="A0A8J8WM95"/>
<dbReference type="Proteomes" id="UP000631181">
    <property type="component" value="Unassembled WGS sequence"/>
</dbReference>
<accession>A0A8J8WM95</accession>
<gene>
    <name evidence="1" type="ORF">PECM_005586</name>
</gene>
<proteinExistence type="predicted"/>
<name>A0A8J8WM95_9EURO</name>
<evidence type="ECO:0000313" key="1">
    <source>
        <dbReference type="EMBL" id="KAF7719679.1"/>
    </source>
</evidence>
<dbReference type="EMBL" id="WIWV01000004">
    <property type="protein sequence ID" value="KAF7719679.1"/>
    <property type="molecule type" value="Genomic_DNA"/>
</dbReference>
<reference evidence="1" key="1">
    <citation type="journal article" date="2020" name="Front. Microbiol.">
        <title>Gene regulatory networks of Penicillium echinulatum 2HH and Penicillium oxalicum 114-2 inferred by a computational biology approach.</title>
        <authorList>
            <person name="Lenz A.R."/>
            <person name="Galan-Vasquez E."/>
            <person name="Balbinot E."/>
            <person name="De Abreu F.P."/>
            <person name="De Oliveira N.S."/>
            <person name="Da Rosa L.O."/>
            <person name="De Avila E Silva S."/>
            <person name="Camassola M."/>
            <person name="Dillon A.J.P."/>
            <person name="Perez-Rueda E."/>
        </authorList>
    </citation>
    <scope>NUCLEOTIDE SEQUENCE</scope>
    <source>
        <strain evidence="1">S1M29</strain>
    </source>
</reference>
<protein>
    <submittedName>
        <fullName evidence="1">Uncharacterized protein</fullName>
    </submittedName>
</protein>
<keyword evidence="2" id="KW-1185">Reference proteome</keyword>
<comment type="caution">
    <text evidence="1">The sequence shown here is derived from an EMBL/GenBank/DDBJ whole genome shotgun (WGS) entry which is preliminary data.</text>
</comment>
<evidence type="ECO:0000313" key="2">
    <source>
        <dbReference type="Proteomes" id="UP000631181"/>
    </source>
</evidence>